<evidence type="ECO:0000256" key="12">
    <source>
        <dbReference type="SAM" id="MobiDB-lite"/>
    </source>
</evidence>
<feature type="transmembrane region" description="Helical" evidence="13">
    <location>
        <begin position="401"/>
        <end position="424"/>
    </location>
</feature>
<feature type="compositionally biased region" description="Basic and acidic residues" evidence="12">
    <location>
        <begin position="203"/>
        <end position="224"/>
    </location>
</feature>
<name>A0AAV1HB88_XYRNO</name>
<feature type="compositionally biased region" description="Basic residues" evidence="12">
    <location>
        <begin position="37"/>
        <end position="52"/>
    </location>
</feature>
<keyword evidence="16" id="KW-1185">Reference proteome</keyword>
<evidence type="ECO:0000313" key="15">
    <source>
        <dbReference type="EMBL" id="CAJ1083113.1"/>
    </source>
</evidence>
<dbReference type="InterPro" id="IPR003689">
    <property type="entry name" value="ZIP"/>
</dbReference>
<feature type="compositionally biased region" description="Basic and acidic residues" evidence="12">
    <location>
        <begin position="84"/>
        <end position="106"/>
    </location>
</feature>
<evidence type="ECO:0000256" key="8">
    <source>
        <dbReference type="ARBA" id="ARBA00038485"/>
    </source>
</evidence>
<keyword evidence="4" id="KW-0864">Zinc transport</keyword>
<proteinExistence type="inferred from homology"/>
<evidence type="ECO:0000256" key="5">
    <source>
        <dbReference type="ARBA" id="ARBA00022989"/>
    </source>
</evidence>
<keyword evidence="6 13" id="KW-0472">Membrane</keyword>
<feature type="transmembrane region" description="Helical" evidence="13">
    <location>
        <begin position="436"/>
        <end position="454"/>
    </location>
</feature>
<feature type="transmembrane region" description="Helical" evidence="13">
    <location>
        <begin position="175"/>
        <end position="196"/>
    </location>
</feature>
<sequence>MGCLRLLALLVFTFALLLLASHPSNAHSHSHGDHGHAHSHGHHHHGHHHHGHSHGEDEDVRMFHGASKWSAEANLPVEEEEEEEHHGHAHSHDHGHAHSHDHGHAHHEDVLRVHKEESGHGHSHGGERVKREVEKRDMVELWMQAIGATLLISAAPFLILFLIPVQSNSDQHQNLLKVLLSFASGGLLGDAFLHLIPHALEPHSHHEEDHGHSHASEESHDHGHSHGAAHGHMMSVGLWVLGGIIVFLAVEKFVRLVKGGHGHGHGHGHSHGHTHAAAKAKDSDGEEEKKEEKKGEKEPKKEEKQSTDIKVSGYLNLAADITHNFTDGLAIGASFLVSPAVGTVTTLTILLHEVPHEIGDFAILVQSGCTKKKAMCLQLVTAVGALAGTACSLLAEGVGATATAWILPFTAGGFVYIATVTVLPELLAGRSSFGQSLMEILALLFGVGMMVLIAEYE</sequence>
<evidence type="ECO:0000256" key="13">
    <source>
        <dbReference type="SAM" id="Phobius"/>
    </source>
</evidence>
<keyword evidence="3 13" id="KW-0812">Transmembrane</keyword>
<dbReference type="Pfam" id="PF02535">
    <property type="entry name" value="Zip"/>
    <property type="match status" value="1"/>
</dbReference>
<evidence type="ECO:0000313" key="16">
    <source>
        <dbReference type="Proteomes" id="UP001178508"/>
    </source>
</evidence>
<keyword evidence="2" id="KW-0813">Transport</keyword>
<comment type="similarity">
    <text evidence="8">Belongs to the ZIP transporter (TC 2.A.5) family. KE4/Catsup subfamily.</text>
</comment>
<evidence type="ECO:0000256" key="9">
    <source>
        <dbReference type="ARBA" id="ARBA00039859"/>
    </source>
</evidence>
<evidence type="ECO:0000256" key="4">
    <source>
        <dbReference type="ARBA" id="ARBA00022906"/>
    </source>
</evidence>
<dbReference type="EMBL" id="OY660884">
    <property type="protein sequence ID" value="CAJ1083113.1"/>
    <property type="molecule type" value="Genomic_DNA"/>
</dbReference>
<feature type="compositionally biased region" description="Basic residues" evidence="12">
    <location>
        <begin position="261"/>
        <end position="278"/>
    </location>
</feature>
<dbReference type="GO" id="GO:0005794">
    <property type="term" value="C:Golgi apparatus"/>
    <property type="evidence" value="ECO:0007669"/>
    <property type="project" value="UniProtKB-SubCell"/>
</dbReference>
<keyword evidence="4" id="KW-0406">Ion transport</keyword>
<feature type="region of interest" description="Disordered" evidence="12">
    <location>
        <begin position="203"/>
        <end position="229"/>
    </location>
</feature>
<feature type="chain" id="PRO_5043807741" description="Zinc transporter SLC39A7" evidence="14">
    <location>
        <begin position="27"/>
        <end position="457"/>
    </location>
</feature>
<feature type="region of interest" description="Disordered" evidence="12">
    <location>
        <begin position="261"/>
        <end position="306"/>
    </location>
</feature>
<dbReference type="GO" id="GO:0005385">
    <property type="term" value="F:zinc ion transmembrane transporter activity"/>
    <property type="evidence" value="ECO:0007669"/>
    <property type="project" value="TreeGrafter"/>
</dbReference>
<gene>
    <name evidence="15" type="ORF">XNOV1_A041721</name>
</gene>
<evidence type="ECO:0000256" key="14">
    <source>
        <dbReference type="SAM" id="SignalP"/>
    </source>
</evidence>
<evidence type="ECO:0000256" key="10">
    <source>
        <dbReference type="ARBA" id="ARBA00042780"/>
    </source>
</evidence>
<protein>
    <recommendedName>
        <fullName evidence="9">Zinc transporter SLC39A7</fullName>
    </recommendedName>
    <alternativeName>
        <fullName evidence="10">Solute carrier family 39 member 7</fullName>
    </alternativeName>
    <alternativeName>
        <fullName evidence="11">Zrt-, Irt-like protein 7</fullName>
    </alternativeName>
</protein>
<feature type="region of interest" description="Disordered" evidence="12">
    <location>
        <begin position="75"/>
        <end position="106"/>
    </location>
</feature>
<evidence type="ECO:0000256" key="1">
    <source>
        <dbReference type="ARBA" id="ARBA00004257"/>
    </source>
</evidence>
<feature type="transmembrane region" description="Helical" evidence="13">
    <location>
        <begin position="141"/>
        <end position="163"/>
    </location>
</feature>
<evidence type="ECO:0000256" key="3">
    <source>
        <dbReference type="ARBA" id="ARBA00022692"/>
    </source>
</evidence>
<evidence type="ECO:0000256" key="6">
    <source>
        <dbReference type="ARBA" id="ARBA00023136"/>
    </source>
</evidence>
<feature type="transmembrane region" description="Helical" evidence="13">
    <location>
        <begin position="229"/>
        <end position="250"/>
    </location>
</feature>
<reference evidence="15" key="1">
    <citation type="submission" date="2023-08" db="EMBL/GenBank/DDBJ databases">
        <authorList>
            <person name="Alioto T."/>
            <person name="Alioto T."/>
            <person name="Gomez Garrido J."/>
        </authorList>
    </citation>
    <scope>NUCLEOTIDE SEQUENCE</scope>
</reference>
<dbReference type="GO" id="GO:0016020">
    <property type="term" value="C:membrane"/>
    <property type="evidence" value="ECO:0007669"/>
    <property type="project" value="InterPro"/>
</dbReference>
<keyword evidence="4" id="KW-0862">Zinc</keyword>
<evidence type="ECO:0000256" key="2">
    <source>
        <dbReference type="ARBA" id="ARBA00022448"/>
    </source>
</evidence>
<dbReference type="Proteomes" id="UP001178508">
    <property type="component" value="Chromosome 21"/>
</dbReference>
<feature type="signal peptide" evidence="14">
    <location>
        <begin position="1"/>
        <end position="26"/>
    </location>
</feature>
<evidence type="ECO:0000256" key="7">
    <source>
        <dbReference type="ARBA" id="ARBA00034634"/>
    </source>
</evidence>
<keyword evidence="14" id="KW-0732">Signal</keyword>
<dbReference type="PANTHER" id="PTHR16950">
    <property type="entry name" value="ZINC TRANSPORTER SLC39A7 HISTIDINE-RICH MEMBRANE PROTEIN KE4"/>
    <property type="match status" value="1"/>
</dbReference>
<dbReference type="GO" id="GO:0006882">
    <property type="term" value="P:intracellular zinc ion homeostasis"/>
    <property type="evidence" value="ECO:0007669"/>
    <property type="project" value="TreeGrafter"/>
</dbReference>
<feature type="region of interest" description="Disordered" evidence="12">
    <location>
        <begin position="24"/>
        <end position="58"/>
    </location>
</feature>
<dbReference type="AlphaFoldDB" id="A0AAV1HB88"/>
<feature type="compositionally biased region" description="Basic and acidic residues" evidence="12">
    <location>
        <begin position="279"/>
        <end position="306"/>
    </location>
</feature>
<comment type="subcellular location">
    <subcellularLocation>
        <location evidence="1">Golgi apparatus</location>
        <location evidence="1">cis-Golgi network membrane</location>
        <topology evidence="1">Multi-pass membrane protein</topology>
    </subcellularLocation>
</comment>
<dbReference type="PANTHER" id="PTHR16950:SF25">
    <property type="entry name" value="ZINC TRANSPORTER SLC39A7"/>
    <property type="match status" value="1"/>
</dbReference>
<keyword evidence="5 13" id="KW-1133">Transmembrane helix</keyword>
<feature type="transmembrane region" description="Helical" evidence="13">
    <location>
        <begin position="376"/>
        <end position="395"/>
    </location>
</feature>
<evidence type="ECO:0000256" key="11">
    <source>
        <dbReference type="ARBA" id="ARBA00043053"/>
    </source>
</evidence>
<organism evidence="15 16">
    <name type="scientific">Xyrichtys novacula</name>
    <name type="common">Pearly razorfish</name>
    <name type="synonym">Hemipteronotus novacula</name>
    <dbReference type="NCBI Taxonomy" id="13765"/>
    <lineage>
        <taxon>Eukaryota</taxon>
        <taxon>Metazoa</taxon>
        <taxon>Chordata</taxon>
        <taxon>Craniata</taxon>
        <taxon>Vertebrata</taxon>
        <taxon>Euteleostomi</taxon>
        <taxon>Actinopterygii</taxon>
        <taxon>Neopterygii</taxon>
        <taxon>Teleostei</taxon>
        <taxon>Neoteleostei</taxon>
        <taxon>Acanthomorphata</taxon>
        <taxon>Eupercaria</taxon>
        <taxon>Labriformes</taxon>
        <taxon>Labridae</taxon>
        <taxon>Xyrichtys</taxon>
    </lineage>
</organism>
<comment type="catalytic activity">
    <reaction evidence="7">
        <text>Zn(2+)(in) = Zn(2+)(out)</text>
        <dbReference type="Rhea" id="RHEA:29351"/>
        <dbReference type="ChEBI" id="CHEBI:29105"/>
    </reaction>
</comment>
<accession>A0AAV1HB88</accession>